<reference evidence="2 3" key="1">
    <citation type="submission" date="2020-07" db="EMBL/GenBank/DDBJ databases">
        <title>Sequencing the genomes of 1000 actinobacteria strains.</title>
        <authorList>
            <person name="Klenk H.-P."/>
        </authorList>
    </citation>
    <scope>NUCLEOTIDE SEQUENCE [LARGE SCALE GENOMIC DNA]</scope>
    <source>
        <strain evidence="2 3">DSM 19663</strain>
    </source>
</reference>
<protein>
    <submittedName>
        <fullName evidence="2">Uncharacterized protein</fullName>
    </submittedName>
</protein>
<dbReference type="AlphaFoldDB" id="A0A839EAZ7"/>
<keyword evidence="3" id="KW-1185">Reference proteome</keyword>
<evidence type="ECO:0000313" key="2">
    <source>
        <dbReference type="EMBL" id="MBA8847414.1"/>
    </source>
</evidence>
<gene>
    <name evidence="2" type="ORF">FHX53_000999</name>
</gene>
<dbReference type="Proteomes" id="UP000585905">
    <property type="component" value="Unassembled WGS sequence"/>
</dbReference>
<dbReference type="RefSeq" id="WP_182490262.1">
    <property type="nucleotide sequence ID" value="NZ_BAAAOV010000014.1"/>
</dbReference>
<proteinExistence type="predicted"/>
<sequence>MDGSEPHSGTTENHSDSHGACPLCAHPMSEHRVDHSGRDGILHCPVDHLPAPDDRRPLNELGMTRSD</sequence>
<feature type="region of interest" description="Disordered" evidence="1">
    <location>
        <begin position="1"/>
        <end position="25"/>
    </location>
</feature>
<name>A0A839EAZ7_9MICO</name>
<feature type="region of interest" description="Disordered" evidence="1">
    <location>
        <begin position="45"/>
        <end position="67"/>
    </location>
</feature>
<evidence type="ECO:0000313" key="3">
    <source>
        <dbReference type="Proteomes" id="UP000585905"/>
    </source>
</evidence>
<organism evidence="2 3">
    <name type="scientific">Microcella alkalica</name>
    <dbReference type="NCBI Taxonomy" id="355930"/>
    <lineage>
        <taxon>Bacteria</taxon>
        <taxon>Bacillati</taxon>
        <taxon>Actinomycetota</taxon>
        <taxon>Actinomycetes</taxon>
        <taxon>Micrococcales</taxon>
        <taxon>Microbacteriaceae</taxon>
        <taxon>Microcella</taxon>
    </lineage>
</organism>
<comment type="caution">
    <text evidence="2">The sequence shown here is derived from an EMBL/GenBank/DDBJ whole genome shotgun (WGS) entry which is preliminary data.</text>
</comment>
<dbReference type="EMBL" id="JACGWX010000002">
    <property type="protein sequence ID" value="MBA8847414.1"/>
    <property type="molecule type" value="Genomic_DNA"/>
</dbReference>
<accession>A0A839EAZ7</accession>
<evidence type="ECO:0000256" key="1">
    <source>
        <dbReference type="SAM" id="MobiDB-lite"/>
    </source>
</evidence>